<proteinExistence type="predicted"/>
<evidence type="ECO:0000256" key="2">
    <source>
        <dbReference type="SAM" id="SignalP"/>
    </source>
</evidence>
<sequence length="254" mass="23359">MKRSHALALSAVTLFLASSAASQAQVVRPGQQCQPAVADASMYGDCRLRIVRGEEVCRCAILPQALRSQNPQDRDNLATGSISPLRQSGSGTLSDNGGRSVGASGTLSATASGSSVGAGSTSSTGSSVGAGASVGAGSSTGGAVSAGAGTASSGAVGGGSTAVDGSPGSSLGGGSTNAPGGKGNNGNGQGPGSNNGNGQGPGNNNGLGNGSEPADNTSTDVKGTDPSNPGGGNGGGNGGSNGGGNGGGNGRGSP</sequence>
<keyword evidence="4" id="KW-1185">Reference proteome</keyword>
<gene>
    <name evidence="3" type="ORF">SAMN02927923_02525</name>
</gene>
<protein>
    <recommendedName>
        <fullName evidence="5">Glycine rich protein</fullName>
    </recommendedName>
</protein>
<evidence type="ECO:0000313" key="4">
    <source>
        <dbReference type="Proteomes" id="UP000199569"/>
    </source>
</evidence>
<evidence type="ECO:0008006" key="5">
    <source>
        <dbReference type="Google" id="ProtNLM"/>
    </source>
</evidence>
<feature type="compositionally biased region" description="Low complexity" evidence="1">
    <location>
        <begin position="101"/>
        <end position="131"/>
    </location>
</feature>
<feature type="compositionally biased region" description="Gly residues" evidence="1">
    <location>
        <begin position="170"/>
        <end position="209"/>
    </location>
</feature>
<name>A0A1G5J7K1_9HYPH</name>
<feature type="chain" id="PRO_5011746335" description="Glycine rich protein" evidence="2">
    <location>
        <begin position="25"/>
        <end position="254"/>
    </location>
</feature>
<feature type="signal peptide" evidence="2">
    <location>
        <begin position="1"/>
        <end position="24"/>
    </location>
</feature>
<evidence type="ECO:0000256" key="1">
    <source>
        <dbReference type="SAM" id="MobiDB-lite"/>
    </source>
</evidence>
<feature type="compositionally biased region" description="Polar residues" evidence="1">
    <location>
        <begin position="78"/>
        <end position="97"/>
    </location>
</feature>
<organism evidence="3 4">
    <name type="scientific">Microvirga guangxiensis</name>
    <dbReference type="NCBI Taxonomy" id="549386"/>
    <lineage>
        <taxon>Bacteria</taxon>
        <taxon>Pseudomonadati</taxon>
        <taxon>Pseudomonadota</taxon>
        <taxon>Alphaproteobacteria</taxon>
        <taxon>Hyphomicrobiales</taxon>
        <taxon>Methylobacteriaceae</taxon>
        <taxon>Microvirga</taxon>
    </lineage>
</organism>
<feature type="compositionally biased region" description="Gly residues" evidence="1">
    <location>
        <begin position="229"/>
        <end position="254"/>
    </location>
</feature>
<evidence type="ECO:0000313" key="3">
    <source>
        <dbReference type="EMBL" id="SCY83658.1"/>
    </source>
</evidence>
<dbReference type="STRING" id="549386.SAMN02927923_02525"/>
<keyword evidence="2" id="KW-0732">Signal</keyword>
<feature type="region of interest" description="Disordered" evidence="1">
    <location>
        <begin position="70"/>
        <end position="254"/>
    </location>
</feature>
<accession>A0A1G5J7K1</accession>
<dbReference type="EMBL" id="FMVJ01000006">
    <property type="protein sequence ID" value="SCY83658.1"/>
    <property type="molecule type" value="Genomic_DNA"/>
</dbReference>
<feature type="compositionally biased region" description="Low complexity" evidence="1">
    <location>
        <begin position="141"/>
        <end position="154"/>
    </location>
</feature>
<dbReference type="AlphaFoldDB" id="A0A1G5J7K1"/>
<reference evidence="3 4" key="1">
    <citation type="submission" date="2016-10" db="EMBL/GenBank/DDBJ databases">
        <authorList>
            <person name="de Groot N.N."/>
        </authorList>
    </citation>
    <scope>NUCLEOTIDE SEQUENCE [LARGE SCALE GENOMIC DNA]</scope>
    <source>
        <strain evidence="3 4">CGMCC 1.7666</strain>
    </source>
</reference>
<dbReference type="Proteomes" id="UP000199569">
    <property type="component" value="Unassembled WGS sequence"/>
</dbReference>